<evidence type="ECO:0000256" key="1">
    <source>
        <dbReference type="SAM" id="MobiDB-lite"/>
    </source>
</evidence>
<name>A0A0L0DLG0_THETB</name>
<organism evidence="2 3">
    <name type="scientific">Thecamonas trahens ATCC 50062</name>
    <dbReference type="NCBI Taxonomy" id="461836"/>
    <lineage>
        <taxon>Eukaryota</taxon>
        <taxon>Apusozoa</taxon>
        <taxon>Apusomonadida</taxon>
        <taxon>Apusomonadidae</taxon>
        <taxon>Thecamonas</taxon>
    </lineage>
</organism>
<feature type="region of interest" description="Disordered" evidence="1">
    <location>
        <begin position="276"/>
        <end position="323"/>
    </location>
</feature>
<protein>
    <submittedName>
        <fullName evidence="2">Uncharacterized protein</fullName>
    </submittedName>
</protein>
<accession>A0A0L0DLG0</accession>
<dbReference type="EMBL" id="GL349476">
    <property type="protein sequence ID" value="KNC52881.1"/>
    <property type="molecule type" value="Genomic_DNA"/>
</dbReference>
<dbReference type="AlphaFoldDB" id="A0A0L0DLG0"/>
<sequence length="448" mass="48586">MFDLNTNLISIDRTQHTHTHTHVTRYIMPMTLDYTLTPPKGAVTMKRKRVPSLRVSRNEPDALQAWRDKPLFPFVRVEHDSAGGLEPDDVFLLWQLRAEDGSEVLRCARCQPAPVNMLQFRQRGVFKRIYERGSPQAGFLDPSTDVGMPVEAALDGSRGTAGPEVHGVLAYGKLEPPSGKRGGRQVWSSTFKVSIQCNSHFHDNLRFRLYTQAVVVRNDAAGEPVIVALESAATAPIQVVSKFLDPVDPEPDDPAQFPASTANAVGQGMVHSLVDAVTATPRPGRKRRRSAEPDLARNCLTHDHGEADSQPNSPPKRAKALDGSRLCTRCGGPASASLAPLIPPFLPPNSPFSALLFSPFPRLSEPAFSSDELPVTDADTDIASFLVTPTGEVPMELAFPSQSAKLPPTDGPELSRDAAATLAMFDALLPGEQRRLLGVLSVAPPPPM</sequence>
<dbReference type="GeneID" id="25567588"/>
<feature type="compositionally biased region" description="Basic and acidic residues" evidence="1">
    <location>
        <begin position="290"/>
        <end position="307"/>
    </location>
</feature>
<evidence type="ECO:0000313" key="3">
    <source>
        <dbReference type="Proteomes" id="UP000054408"/>
    </source>
</evidence>
<gene>
    <name evidence="2" type="ORF">AMSG_09038</name>
</gene>
<proteinExistence type="predicted"/>
<evidence type="ECO:0000313" key="2">
    <source>
        <dbReference type="EMBL" id="KNC52881.1"/>
    </source>
</evidence>
<dbReference type="RefSeq" id="XP_013754980.1">
    <property type="nucleotide sequence ID" value="XM_013899526.1"/>
</dbReference>
<reference evidence="2 3" key="1">
    <citation type="submission" date="2010-05" db="EMBL/GenBank/DDBJ databases">
        <title>The Genome Sequence of Thecamonas trahens ATCC 50062.</title>
        <authorList>
            <consortium name="The Broad Institute Genome Sequencing Platform"/>
            <person name="Russ C."/>
            <person name="Cuomo C."/>
            <person name="Shea T."/>
            <person name="Young S.K."/>
            <person name="Zeng Q."/>
            <person name="Koehrsen M."/>
            <person name="Haas B."/>
            <person name="Borodovsky M."/>
            <person name="Guigo R."/>
            <person name="Alvarado L."/>
            <person name="Berlin A."/>
            <person name="Bochicchio J."/>
            <person name="Borenstein D."/>
            <person name="Chapman S."/>
            <person name="Chen Z."/>
            <person name="Freedman E."/>
            <person name="Gellesch M."/>
            <person name="Goldberg J."/>
            <person name="Griggs A."/>
            <person name="Gujja S."/>
            <person name="Heilman E."/>
            <person name="Heiman D."/>
            <person name="Hepburn T."/>
            <person name="Howarth C."/>
            <person name="Jen D."/>
            <person name="Larson L."/>
            <person name="Mehta T."/>
            <person name="Park D."/>
            <person name="Pearson M."/>
            <person name="Roberts A."/>
            <person name="Saif S."/>
            <person name="Shenoy N."/>
            <person name="Sisk P."/>
            <person name="Stolte C."/>
            <person name="Sykes S."/>
            <person name="Thomson T."/>
            <person name="Walk T."/>
            <person name="White J."/>
            <person name="Yandava C."/>
            <person name="Burger G."/>
            <person name="Gray M.W."/>
            <person name="Holland P.W.H."/>
            <person name="King N."/>
            <person name="Lang F.B.F."/>
            <person name="Roger A.J."/>
            <person name="Ruiz-Trillo I."/>
            <person name="Lander E."/>
            <person name="Nusbaum C."/>
        </authorList>
    </citation>
    <scope>NUCLEOTIDE SEQUENCE [LARGE SCALE GENOMIC DNA]</scope>
    <source>
        <strain evidence="2 3">ATCC 50062</strain>
    </source>
</reference>
<keyword evidence="3" id="KW-1185">Reference proteome</keyword>
<dbReference type="Proteomes" id="UP000054408">
    <property type="component" value="Unassembled WGS sequence"/>
</dbReference>